<dbReference type="Proteomes" id="UP000236161">
    <property type="component" value="Unassembled WGS sequence"/>
</dbReference>
<dbReference type="PANTHER" id="PTHR46043:SF2">
    <property type="entry name" value="ARM REPEAT SUPERFAMILY PROTEIN"/>
    <property type="match status" value="1"/>
</dbReference>
<dbReference type="InterPro" id="IPR000225">
    <property type="entry name" value="Armadillo"/>
</dbReference>
<dbReference type="OrthoDB" id="7537227at2759"/>
<dbReference type="SUPFAM" id="SSF48371">
    <property type="entry name" value="ARM repeat"/>
    <property type="match status" value="1"/>
</dbReference>
<evidence type="ECO:0000313" key="2">
    <source>
        <dbReference type="EMBL" id="PKA63580.1"/>
    </source>
</evidence>
<dbReference type="STRING" id="1088818.A0A2I0B721"/>
<dbReference type="PANTHER" id="PTHR46043">
    <property type="entry name" value="ARM REPEAT SUPERFAMILY PROTEIN"/>
    <property type="match status" value="1"/>
</dbReference>
<gene>
    <name evidence="2" type="primary">PUB4</name>
    <name evidence="2" type="ORF">AXF42_Ash005475</name>
</gene>
<dbReference type="AlphaFoldDB" id="A0A2I0B721"/>
<name>A0A2I0B721_9ASPA</name>
<protein>
    <submittedName>
        <fullName evidence="2">U-box domain-containing protein 4</fullName>
    </submittedName>
</protein>
<dbReference type="InterPro" id="IPR054296">
    <property type="entry name" value="DUF7032"/>
</dbReference>
<dbReference type="InterPro" id="IPR016024">
    <property type="entry name" value="ARM-type_fold"/>
</dbReference>
<dbReference type="Gene3D" id="1.25.10.10">
    <property type="entry name" value="Leucine-rich Repeat Variant"/>
    <property type="match status" value="2"/>
</dbReference>
<sequence>MTSPSPAPIRQPPTVPAAADNLDLILHHLLPTLLVAALSVKSLVGRWRFIHSKLSLLVTSLSAAAAAAAESSTSAANPLFADLLQKLLITLRSLESLCSRCLDPSLPTGKLHLQSDIDIAGASLSLHLHDLDVLLRSGILHQSNPHSSAIILPVPSSSASRADLALFIRDVFARLQIGDIDLKIKALDSLLEILASDPHKLGPIVAQEGDLSCLVRLLDPSSHSLARDSAAAAVSILVTAGESSRHALFDEGALGPLLRLLDSGSAVVKEKAAAAIEAIAADTINAWAVAAYGGISIIVNACRPGAGSAAVQSFAAASLNHISAIDELRAAIVEEGAIPVLVGLVASGAPSARRNASLCLWCLASFGGEETREFIVEEGGVHRLLQLFYDSLSLSDPEISEVALRAIHALSFSPVAARSLSVSRGFFLHLADLICRGSAAIQLTAAALFCNLSPSNELKRSMALCMAALVKILEWPKPASAQETAARALVSLLAVKSNRKELARDEKSLTRLVQMLDLRREEICQKFPVSVALALSAGGGGGCRRRLADSGAVAALQKLVDAEVPGARKALQRISGSRLKNLFSIGRRE</sequence>
<reference evidence="2 3" key="1">
    <citation type="journal article" date="2017" name="Nature">
        <title>The Apostasia genome and the evolution of orchids.</title>
        <authorList>
            <person name="Zhang G.Q."/>
            <person name="Liu K.W."/>
            <person name="Li Z."/>
            <person name="Lohaus R."/>
            <person name="Hsiao Y.Y."/>
            <person name="Niu S.C."/>
            <person name="Wang J.Y."/>
            <person name="Lin Y.C."/>
            <person name="Xu Q."/>
            <person name="Chen L.J."/>
            <person name="Yoshida K."/>
            <person name="Fujiwara S."/>
            <person name="Wang Z.W."/>
            <person name="Zhang Y.Q."/>
            <person name="Mitsuda N."/>
            <person name="Wang M."/>
            <person name="Liu G.H."/>
            <person name="Pecoraro L."/>
            <person name="Huang H.X."/>
            <person name="Xiao X.J."/>
            <person name="Lin M."/>
            <person name="Wu X.Y."/>
            <person name="Wu W.L."/>
            <person name="Chen Y.Y."/>
            <person name="Chang S.B."/>
            <person name="Sakamoto S."/>
            <person name="Ohme-Takagi M."/>
            <person name="Yagi M."/>
            <person name="Zeng S.J."/>
            <person name="Shen C.Y."/>
            <person name="Yeh C.M."/>
            <person name="Luo Y.B."/>
            <person name="Tsai W.C."/>
            <person name="Van de Peer Y."/>
            <person name="Liu Z.J."/>
        </authorList>
    </citation>
    <scope>NUCLEOTIDE SEQUENCE [LARGE SCALE GENOMIC DNA]</scope>
    <source>
        <strain evidence="3">cv. Shenzhen</strain>
        <tissue evidence="2">Stem</tissue>
    </source>
</reference>
<accession>A0A2I0B721</accession>
<evidence type="ECO:0000313" key="3">
    <source>
        <dbReference type="Proteomes" id="UP000236161"/>
    </source>
</evidence>
<keyword evidence="3" id="KW-1185">Reference proteome</keyword>
<evidence type="ECO:0000259" key="1">
    <source>
        <dbReference type="Pfam" id="PF23005"/>
    </source>
</evidence>
<proteinExistence type="predicted"/>
<dbReference type="EMBL" id="KZ451908">
    <property type="protein sequence ID" value="PKA63580.1"/>
    <property type="molecule type" value="Genomic_DNA"/>
</dbReference>
<feature type="domain" description="DUF7032" evidence="1">
    <location>
        <begin position="27"/>
        <end position="139"/>
    </location>
</feature>
<dbReference type="InterPro" id="IPR011989">
    <property type="entry name" value="ARM-like"/>
</dbReference>
<dbReference type="Pfam" id="PF23005">
    <property type="entry name" value="DUF7032"/>
    <property type="match status" value="1"/>
</dbReference>
<dbReference type="SMART" id="SM00185">
    <property type="entry name" value="ARM"/>
    <property type="match status" value="5"/>
</dbReference>
<organism evidence="2 3">
    <name type="scientific">Apostasia shenzhenica</name>
    <dbReference type="NCBI Taxonomy" id="1088818"/>
    <lineage>
        <taxon>Eukaryota</taxon>
        <taxon>Viridiplantae</taxon>
        <taxon>Streptophyta</taxon>
        <taxon>Embryophyta</taxon>
        <taxon>Tracheophyta</taxon>
        <taxon>Spermatophyta</taxon>
        <taxon>Magnoliopsida</taxon>
        <taxon>Liliopsida</taxon>
        <taxon>Asparagales</taxon>
        <taxon>Orchidaceae</taxon>
        <taxon>Apostasioideae</taxon>
        <taxon>Apostasia</taxon>
    </lineage>
</organism>